<evidence type="ECO:0000313" key="1">
    <source>
        <dbReference type="EMBL" id="OOQ85076.1"/>
    </source>
</evidence>
<dbReference type="EMBL" id="LJBN01000172">
    <property type="protein sequence ID" value="OOQ85076.1"/>
    <property type="molecule type" value="Genomic_DNA"/>
</dbReference>
<name>A0A1S9RI80_PENBI</name>
<reference evidence="2" key="1">
    <citation type="submission" date="2015-09" db="EMBL/GenBank/DDBJ databases">
        <authorList>
            <person name="Fill T.P."/>
            <person name="Baretta J.F."/>
            <person name="de Almeida L.G."/>
            <person name="Rocha M."/>
            <person name="de Souza D.H."/>
            <person name="Malavazi I."/>
            <person name="Cerdeira L.T."/>
            <person name="Hong H."/>
            <person name="Samborskyy M."/>
            <person name="de Vasconcelos A.T."/>
            <person name="Leadlay P."/>
            <person name="Rodrigues-Filho E."/>
        </authorList>
    </citation>
    <scope>NUCLEOTIDE SEQUENCE [LARGE SCALE GENOMIC DNA]</scope>
    <source>
        <strain evidence="2">LaBioMMi 136</strain>
    </source>
</reference>
<organism evidence="1 2">
    <name type="scientific">Penicillium brasilianum</name>
    <dbReference type="NCBI Taxonomy" id="104259"/>
    <lineage>
        <taxon>Eukaryota</taxon>
        <taxon>Fungi</taxon>
        <taxon>Dikarya</taxon>
        <taxon>Ascomycota</taxon>
        <taxon>Pezizomycotina</taxon>
        <taxon>Eurotiomycetes</taxon>
        <taxon>Eurotiomycetidae</taxon>
        <taxon>Eurotiales</taxon>
        <taxon>Aspergillaceae</taxon>
        <taxon>Penicillium</taxon>
    </lineage>
</organism>
<evidence type="ECO:0000313" key="2">
    <source>
        <dbReference type="Proteomes" id="UP000190744"/>
    </source>
</evidence>
<gene>
    <name evidence="1" type="ORF">PEBR_31273</name>
</gene>
<protein>
    <submittedName>
        <fullName evidence="1">Uncharacterized protein</fullName>
    </submittedName>
</protein>
<dbReference type="Proteomes" id="UP000190744">
    <property type="component" value="Unassembled WGS sequence"/>
</dbReference>
<dbReference type="AlphaFoldDB" id="A0A1S9RI80"/>
<comment type="caution">
    <text evidence="1">The sequence shown here is derived from an EMBL/GenBank/DDBJ whole genome shotgun (WGS) entry which is preliminary data.</text>
</comment>
<sequence>MKRFITRLVYIATPIGATTYGIHRGLSHLEEKYPNLPTSQNASKALLIPANPKAQRCAYTDIFAARIPLSALEARTQPAAQHDQVALEEAWARSVLGSRILRTEASLVGLFTGRTFSPGDIGAQGFYTSPDGKPQELLNGVAYTQRAPGADAENQGLLIAWYMADEPRQFFEKIARWGYPWRLMSGGRHEMSVSQPYEIPGHGRVVDVRFMGAHDYEIVGEEGDEQKIIPAWVMRLHAGYARLILDLAAREVVEEYERAKGRV</sequence>
<proteinExistence type="predicted"/>
<accession>A0A1S9RI80</accession>